<dbReference type="PANTHER" id="PTHR12247">
    <property type="entry name" value="POLYCOMB GROUP PROTEIN"/>
    <property type="match status" value="1"/>
</dbReference>
<dbReference type="Pfam" id="PF00536">
    <property type="entry name" value="SAM_1"/>
    <property type="match status" value="1"/>
</dbReference>
<dbReference type="InterPro" id="IPR013761">
    <property type="entry name" value="SAM/pointed_sf"/>
</dbReference>
<dbReference type="PANTHER" id="PTHR12247:SF139">
    <property type="entry name" value="ATHERIN-RELATED"/>
    <property type="match status" value="1"/>
</dbReference>
<dbReference type="SUPFAM" id="SSF47769">
    <property type="entry name" value="SAM/Pointed domain"/>
    <property type="match status" value="1"/>
</dbReference>
<name>A0ABR3KLR7_TRISP</name>
<proteinExistence type="predicted"/>
<sequence>MPNADFMPKQPHIHCQVGIPCYFIKLNECSRSGKSSTFTVVYERKKRNNRHFFSSIEVAENLLNRKILQSRRCRKSEKALLRKYFCFHKDCYNFCTHKKNSRTRNYSEMVFHSNIKNQFKDGFNLPSLENDTIFMKAAKSNLSEWTVKDVSYFVAKLGFEKEALVFEQNFIDGCTLMVLEKEFIINDLKIPLGRALKLYRRINTLQTMVSKNNIKC</sequence>
<protein>
    <submittedName>
        <fullName evidence="2">Sterile alpha motif domain-containing protein</fullName>
    </submittedName>
</protein>
<reference evidence="2 3" key="1">
    <citation type="submission" date="2024-07" db="EMBL/GenBank/DDBJ databases">
        <title>Enhanced genomic and transcriptomic resources for Trichinella pseudospiralis and T. spiralis underpin the discovery of pronounced molecular differences between stages and species.</title>
        <authorList>
            <person name="Pasi K.K."/>
            <person name="La Rosa G."/>
            <person name="Gomez-Morales M.A."/>
            <person name="Tosini F."/>
            <person name="Sumanam S."/>
            <person name="Young N.D."/>
            <person name="Chang B.C."/>
            <person name="Robin G.B."/>
        </authorList>
    </citation>
    <scope>NUCLEOTIDE SEQUENCE [LARGE SCALE GENOMIC DNA]</scope>
    <source>
        <strain evidence="2">ISS534</strain>
    </source>
</reference>
<comment type="caution">
    <text evidence="2">The sequence shown here is derived from an EMBL/GenBank/DDBJ whole genome shotgun (WGS) entry which is preliminary data.</text>
</comment>
<evidence type="ECO:0000259" key="1">
    <source>
        <dbReference type="SMART" id="SM00454"/>
    </source>
</evidence>
<evidence type="ECO:0000313" key="3">
    <source>
        <dbReference type="Proteomes" id="UP001558632"/>
    </source>
</evidence>
<dbReference type="Proteomes" id="UP001558632">
    <property type="component" value="Unassembled WGS sequence"/>
</dbReference>
<organism evidence="2 3">
    <name type="scientific">Trichinella spiralis</name>
    <name type="common">Trichina worm</name>
    <dbReference type="NCBI Taxonomy" id="6334"/>
    <lineage>
        <taxon>Eukaryota</taxon>
        <taxon>Metazoa</taxon>
        <taxon>Ecdysozoa</taxon>
        <taxon>Nematoda</taxon>
        <taxon>Enoplea</taxon>
        <taxon>Dorylaimia</taxon>
        <taxon>Trichinellida</taxon>
        <taxon>Trichinellidae</taxon>
        <taxon>Trichinella</taxon>
    </lineage>
</organism>
<dbReference type="EMBL" id="JBEUSY010000254">
    <property type="protein sequence ID" value="KAL1240774.1"/>
    <property type="molecule type" value="Genomic_DNA"/>
</dbReference>
<gene>
    <name evidence="2" type="ORF">TSPI_02432</name>
</gene>
<accession>A0ABR3KLR7</accession>
<dbReference type="Gene3D" id="1.10.150.50">
    <property type="entry name" value="Transcription Factor, Ets-1"/>
    <property type="match status" value="1"/>
</dbReference>
<keyword evidence="3" id="KW-1185">Reference proteome</keyword>
<dbReference type="InterPro" id="IPR001660">
    <property type="entry name" value="SAM"/>
</dbReference>
<dbReference type="SMART" id="SM00454">
    <property type="entry name" value="SAM"/>
    <property type="match status" value="1"/>
</dbReference>
<evidence type="ECO:0000313" key="2">
    <source>
        <dbReference type="EMBL" id="KAL1240774.1"/>
    </source>
</evidence>
<dbReference type="InterPro" id="IPR050548">
    <property type="entry name" value="PcG_chromatin_remod_factors"/>
</dbReference>
<feature type="domain" description="SAM" evidence="1">
    <location>
        <begin position="142"/>
        <end position="208"/>
    </location>
</feature>